<feature type="repeat" description="ANK" evidence="7">
    <location>
        <begin position="925"/>
        <end position="957"/>
    </location>
</feature>
<dbReference type="PROSITE" id="PS50088">
    <property type="entry name" value="ANK_REPEAT"/>
    <property type="match status" value="12"/>
</dbReference>
<evidence type="ECO:0000256" key="4">
    <source>
        <dbReference type="ARBA" id="ARBA00022806"/>
    </source>
</evidence>
<dbReference type="EMBL" id="CP119078">
    <property type="protein sequence ID" value="WED42862.1"/>
    <property type="molecule type" value="Genomic_DNA"/>
</dbReference>
<feature type="repeat" description="ANK" evidence="7">
    <location>
        <begin position="1039"/>
        <end position="1071"/>
    </location>
</feature>
<feature type="repeat" description="ANK" evidence="7">
    <location>
        <begin position="1166"/>
        <end position="1198"/>
    </location>
</feature>
<organism evidence="10 11">
    <name type="scientific">Legionella cardiaca</name>
    <dbReference type="NCBI Taxonomy" id="1071983"/>
    <lineage>
        <taxon>Bacteria</taxon>
        <taxon>Pseudomonadati</taxon>
        <taxon>Pseudomonadota</taxon>
        <taxon>Gammaproteobacteria</taxon>
        <taxon>Legionellales</taxon>
        <taxon>Legionellaceae</taxon>
        <taxon>Legionella</taxon>
    </lineage>
</organism>
<keyword evidence="3" id="KW-0378">Hydrolase</keyword>
<keyword evidence="5" id="KW-0067">ATP-binding</keyword>
<evidence type="ECO:0000256" key="3">
    <source>
        <dbReference type="ARBA" id="ARBA00022801"/>
    </source>
</evidence>
<keyword evidence="1" id="KW-0677">Repeat</keyword>
<sequence>MSEVFYWREIIGERDILLTRKKAIEQLLAGEYKSLSLEKLHGISRKILIFSIRVNSDTRLLFTAYQGKLGLLGEVDNHDYHKNRFLRDPRLLKMFLAKLGHRDVDIQLSIDKLHASQFDTKELEQQLPETKEKNKFIPLDFYKQDFICLSENQNHAMETKLPAIVYGPAGSGKTCVAFFALLDYVNRTALQENSRPVVYVSRSHFLVEEMKLQFMNAVEPHLHNLALFTTYEELFAKQEKKCRFADHGLFNTWLDETLEQQKYKSFKTTLTTELVWHEFRIRSGYTDIEYIDLGDRQSSISKEQKEKRQVICQLYHEYTSHLIRNSYVSSELNPIKFVDENERHPLIFVDEAQDLSYRQLIELYNLAMNGNIAYFLGDHQILFDGKSRLPFLRQMFYIKNQAVNEHQLPGSYRCAPRIIDLANTLINLKYQVTGGASDKTESQIKPANEDNPNRGELYWFGTKSDQLKVLKEKAKHSTNFVVITSPKYIEEAKEIFETPLVFTSEDIKGLEKKTIVIWRPLDSSDAIKACVKLKERQNTSASSNRAKAGESDESYLPYFNGLITGVTRGLLEVFVVQDFDHRIRSLYEPLQAVVLQEKQPLQVLTSSTSVATTQEWLDEASTLLRQGNEKQARGIFLDILHRTEEEFRAFQQEKATPFFSLKSQELPPADRVQTPIPGKKKELQKSESKSSANKPLPFATPAKQRLSREQEALHSLMADFSEKRLAVVLSVFPWETILLQTVCATLPSGKSQTLLEFILSDLARTKLFIQVIINNHPLSREFINNKKIIETLIKNKYTKDPEIKKIIARFTTLIYNMAPSFYNLGSTPTLIHIAVSKERVDWLTELSFLGADVNKPLSDGTTPIYLAAEKGNFSLIEKLHEFGADLNKSDHGGASPVHVITENDDVILIEKIHKLGANLNKATAKGITPAYLAAQNGSVAMLKQLHRLGAHINKADSKGTTPLCIAVECGHLDIVETMHQLGIDFQQPLTQLVLIKTDNKYIEQPQSMTLAYRAAESGHASILGKLHEFGLDCNQHTASGYIPIHIAALNGHVAAVEELYKLGAATRDCNHAIYAAAQRGHVAVIEKFHEWGNDCNQLFDDFTPIYTAAQYNQLAIIEKLHEFGIDCNQPIPGGFTPLLIATQAGHIPVVDKFIEYGVDLNLCGPGGITAAHIAAKNGHVFILEKFFKLGADFHKTTTDGRTVAYMAAQNNQVAIIEKLYELGINCNAPILHGYTPLYIAAQYGFINVVETLLKLGADPNSFANNGFAPIHIAAFANQALVLGKLCEFGANRDSLINGNHNALHIAAQMGHVTVIEKLYELGMKLDSATNEGCTAVYIAAQHGHVDAVSKFHELGVNITSATEAGFTPIHIAIENGHLAVVEKFHELKFNINIPTVDGYTPAYIAAENGHVAIIDKFHEWGIDCNAPLANGYTPLHIAAENGLVAVIEKLHAFGYDLNKTGPKGTTAAYFAAKKGHVEVLEKLHQLGANLYKARKGGMTPLLIAIKYGQIAVIEKLLKVNQQVISDPRLAYLAVKSGDMNVIKLLLENKVRFDVPFITNQKQLLKSLNFLVEKNPSLTRESLFFNMDQFIERQGSETNISILPIDIAKITQRQDIIVLINNYYPKRYSAHSLFRTAQVDKVNFIEPEFKL</sequence>
<proteinExistence type="predicted"/>
<evidence type="ECO:0000259" key="9">
    <source>
        <dbReference type="Pfam" id="PF00580"/>
    </source>
</evidence>
<dbReference type="InterPro" id="IPR036770">
    <property type="entry name" value="Ankyrin_rpt-contain_sf"/>
</dbReference>
<keyword evidence="2" id="KW-0547">Nucleotide-binding</keyword>
<evidence type="ECO:0000256" key="8">
    <source>
        <dbReference type="SAM" id="MobiDB-lite"/>
    </source>
</evidence>
<dbReference type="RefSeq" id="WP_275088678.1">
    <property type="nucleotide sequence ID" value="NZ_CP119078.1"/>
</dbReference>
<dbReference type="Gene3D" id="3.40.50.300">
    <property type="entry name" value="P-loop containing nucleotide triphosphate hydrolases"/>
    <property type="match status" value="1"/>
</dbReference>
<feature type="repeat" description="ANK" evidence="7">
    <location>
        <begin position="1331"/>
        <end position="1363"/>
    </location>
</feature>
<accession>A0ABY8AUQ5</accession>
<dbReference type="Proteomes" id="UP001222087">
    <property type="component" value="Chromosome"/>
</dbReference>
<reference evidence="10 11" key="1">
    <citation type="submission" date="2023-02" db="EMBL/GenBank/DDBJ databases">
        <title>Genome Sequence of L. cardiaca H63T.</title>
        <authorList>
            <person name="Lopez A.E."/>
            <person name="Cianciotto N.P."/>
        </authorList>
    </citation>
    <scope>NUCLEOTIDE SEQUENCE [LARGE SCALE GENOMIC DNA]</scope>
    <source>
        <strain evidence="10 11">H63</strain>
    </source>
</reference>
<feature type="repeat" description="ANK" evidence="7">
    <location>
        <begin position="1463"/>
        <end position="1495"/>
    </location>
</feature>
<feature type="compositionally biased region" description="Basic and acidic residues" evidence="8">
    <location>
        <begin position="679"/>
        <end position="688"/>
    </location>
</feature>
<dbReference type="PANTHER" id="PTHR24198">
    <property type="entry name" value="ANKYRIN REPEAT AND PROTEIN KINASE DOMAIN-CONTAINING PROTEIN"/>
    <property type="match status" value="1"/>
</dbReference>
<name>A0ABY8AUQ5_9GAMM</name>
<feature type="repeat" description="ANK" evidence="7">
    <location>
        <begin position="1364"/>
        <end position="1396"/>
    </location>
</feature>
<feature type="region of interest" description="Disordered" evidence="8">
    <location>
        <begin position="668"/>
        <end position="703"/>
    </location>
</feature>
<evidence type="ECO:0000256" key="7">
    <source>
        <dbReference type="PROSITE-ProRule" id="PRU00023"/>
    </source>
</evidence>
<dbReference type="Pfam" id="PF00023">
    <property type="entry name" value="Ank"/>
    <property type="match status" value="1"/>
</dbReference>
<evidence type="ECO:0000256" key="6">
    <source>
        <dbReference type="ARBA" id="ARBA00023043"/>
    </source>
</evidence>
<dbReference type="InterPro" id="IPR014016">
    <property type="entry name" value="UvrD-like_ATP-bd"/>
</dbReference>
<dbReference type="Gene3D" id="1.25.40.20">
    <property type="entry name" value="Ankyrin repeat-containing domain"/>
    <property type="match status" value="4"/>
</dbReference>
<feature type="repeat" description="ANK" evidence="7">
    <location>
        <begin position="1133"/>
        <end position="1165"/>
    </location>
</feature>
<feature type="repeat" description="ANK" evidence="7">
    <location>
        <begin position="958"/>
        <end position="984"/>
    </location>
</feature>
<feature type="repeat" description="ANK" evidence="7">
    <location>
        <begin position="1430"/>
        <end position="1462"/>
    </location>
</feature>
<dbReference type="SUPFAM" id="SSF48403">
    <property type="entry name" value="Ankyrin repeat"/>
    <property type="match status" value="3"/>
</dbReference>
<feature type="domain" description="UvrD-like helicase ATP-binding" evidence="9">
    <location>
        <begin position="150"/>
        <end position="378"/>
    </location>
</feature>
<dbReference type="InterPro" id="IPR002110">
    <property type="entry name" value="Ankyrin_rpt"/>
</dbReference>
<evidence type="ECO:0000313" key="11">
    <source>
        <dbReference type="Proteomes" id="UP001222087"/>
    </source>
</evidence>
<dbReference type="InterPro" id="IPR027417">
    <property type="entry name" value="P-loop_NTPase"/>
</dbReference>
<evidence type="ECO:0000256" key="5">
    <source>
        <dbReference type="ARBA" id="ARBA00022840"/>
    </source>
</evidence>
<dbReference type="SMART" id="SM00248">
    <property type="entry name" value="ANK"/>
    <property type="match status" value="21"/>
</dbReference>
<feature type="repeat" description="ANK" evidence="7">
    <location>
        <begin position="859"/>
        <end position="891"/>
    </location>
</feature>
<keyword evidence="11" id="KW-1185">Reference proteome</keyword>
<dbReference type="PROSITE" id="PS50297">
    <property type="entry name" value="ANK_REP_REGION"/>
    <property type="match status" value="10"/>
</dbReference>
<protein>
    <submittedName>
        <fullName evidence="10">Ankyrin repeat domain-containing protein</fullName>
    </submittedName>
</protein>
<evidence type="ECO:0000313" key="10">
    <source>
        <dbReference type="EMBL" id="WED42862.1"/>
    </source>
</evidence>
<feature type="repeat" description="ANK" evidence="7">
    <location>
        <begin position="1232"/>
        <end position="1264"/>
    </location>
</feature>
<dbReference type="SUPFAM" id="SSF52540">
    <property type="entry name" value="P-loop containing nucleoside triphosphate hydrolases"/>
    <property type="match status" value="1"/>
</dbReference>
<dbReference type="Pfam" id="PF12796">
    <property type="entry name" value="Ank_2"/>
    <property type="match status" value="5"/>
</dbReference>
<gene>
    <name evidence="10" type="ORF">PXX05_13305</name>
</gene>
<keyword evidence="6 7" id="KW-0040">ANK repeat</keyword>
<evidence type="ECO:0000256" key="1">
    <source>
        <dbReference type="ARBA" id="ARBA00022737"/>
    </source>
</evidence>
<evidence type="ECO:0000256" key="2">
    <source>
        <dbReference type="ARBA" id="ARBA00022741"/>
    </source>
</evidence>
<dbReference type="Pfam" id="PF00580">
    <property type="entry name" value="UvrD-helicase"/>
    <property type="match status" value="1"/>
</dbReference>
<keyword evidence="4" id="KW-0347">Helicase</keyword>
<feature type="repeat" description="ANK" evidence="7">
    <location>
        <begin position="1298"/>
        <end position="1330"/>
    </location>
</feature>
<dbReference type="PANTHER" id="PTHR24198:SF194">
    <property type="entry name" value="INVERSIN-A"/>
    <property type="match status" value="1"/>
</dbReference>